<dbReference type="SUPFAM" id="SSF56300">
    <property type="entry name" value="Metallo-dependent phosphatases"/>
    <property type="match status" value="1"/>
</dbReference>
<comment type="caution">
    <text evidence="2">The sequence shown here is derived from an EMBL/GenBank/DDBJ whole genome shotgun (WGS) entry which is preliminary data.</text>
</comment>
<proteinExistence type="predicted"/>
<feature type="domain" description="Calcineurin-like phosphoesterase" evidence="1">
    <location>
        <begin position="49"/>
        <end position="166"/>
    </location>
</feature>
<protein>
    <recommendedName>
        <fullName evidence="1">Calcineurin-like phosphoesterase domain-containing protein</fullName>
    </recommendedName>
</protein>
<evidence type="ECO:0000313" key="3">
    <source>
        <dbReference type="Proteomes" id="UP000734854"/>
    </source>
</evidence>
<name>A0A8J5FTJ0_ZINOF</name>
<evidence type="ECO:0000259" key="1">
    <source>
        <dbReference type="Pfam" id="PF00149"/>
    </source>
</evidence>
<dbReference type="Pfam" id="PF00149">
    <property type="entry name" value="Metallophos"/>
    <property type="match status" value="1"/>
</dbReference>
<sequence>MAALSLNSISLPPLKCRKLSFCCSYASASLRPIAVTGNPPSFVSAPGRRIVAVGDLHGDLSKTRCALQMAGVLSSDGQDLWIGGETVVVQLGDILDRGDGEIAILSLLRSLDAQAKLTGGAVFQVNGNHETMNIEGDFRYVDLGAFDECIDFVDYLDEYEGNWDDAFIGWNSATNQWKERRISGQKQQGVIARSSLLRPGGPLACELARHAVVLKIDDWIFCHGGLLPHHGKFLICTYES</sequence>
<dbReference type="InterPro" id="IPR004843">
    <property type="entry name" value="Calcineurin-like_PHP"/>
</dbReference>
<gene>
    <name evidence="2" type="ORF">ZIOFF_047625</name>
</gene>
<dbReference type="PANTHER" id="PTHR46546">
    <property type="entry name" value="SHEWANELLA-LIKE PROTEIN PHOSPHATASE 1"/>
    <property type="match status" value="1"/>
</dbReference>
<accession>A0A8J5FTJ0</accession>
<dbReference type="PANTHER" id="PTHR46546:SF4">
    <property type="entry name" value="SHEWANELLA-LIKE PROTEIN PHOSPHATASE 1"/>
    <property type="match status" value="1"/>
</dbReference>
<dbReference type="Proteomes" id="UP000734854">
    <property type="component" value="Unassembled WGS sequence"/>
</dbReference>
<organism evidence="2 3">
    <name type="scientific">Zingiber officinale</name>
    <name type="common">Ginger</name>
    <name type="synonym">Amomum zingiber</name>
    <dbReference type="NCBI Taxonomy" id="94328"/>
    <lineage>
        <taxon>Eukaryota</taxon>
        <taxon>Viridiplantae</taxon>
        <taxon>Streptophyta</taxon>
        <taxon>Embryophyta</taxon>
        <taxon>Tracheophyta</taxon>
        <taxon>Spermatophyta</taxon>
        <taxon>Magnoliopsida</taxon>
        <taxon>Liliopsida</taxon>
        <taxon>Zingiberales</taxon>
        <taxon>Zingiberaceae</taxon>
        <taxon>Zingiber</taxon>
    </lineage>
</organism>
<reference evidence="2 3" key="1">
    <citation type="submission" date="2020-08" db="EMBL/GenBank/DDBJ databases">
        <title>Plant Genome Project.</title>
        <authorList>
            <person name="Zhang R.-G."/>
        </authorList>
    </citation>
    <scope>NUCLEOTIDE SEQUENCE [LARGE SCALE GENOMIC DNA]</scope>
    <source>
        <tissue evidence="2">Rhizome</tissue>
    </source>
</reference>
<dbReference type="Gene3D" id="3.60.21.10">
    <property type="match status" value="1"/>
</dbReference>
<dbReference type="AlphaFoldDB" id="A0A8J5FTJ0"/>
<evidence type="ECO:0000313" key="2">
    <source>
        <dbReference type="EMBL" id="KAG6492660.1"/>
    </source>
</evidence>
<dbReference type="InterPro" id="IPR029052">
    <property type="entry name" value="Metallo-depent_PP-like"/>
</dbReference>
<dbReference type="GO" id="GO:0016787">
    <property type="term" value="F:hydrolase activity"/>
    <property type="evidence" value="ECO:0007669"/>
    <property type="project" value="InterPro"/>
</dbReference>
<dbReference type="EMBL" id="JACMSC010000013">
    <property type="protein sequence ID" value="KAG6492660.1"/>
    <property type="molecule type" value="Genomic_DNA"/>
</dbReference>
<keyword evidence="3" id="KW-1185">Reference proteome</keyword>